<proteinExistence type="predicted"/>
<dbReference type="Proteomes" id="UP001259420">
    <property type="component" value="Unassembled WGS sequence"/>
</dbReference>
<evidence type="ECO:0000313" key="2">
    <source>
        <dbReference type="Proteomes" id="UP001259420"/>
    </source>
</evidence>
<gene>
    <name evidence="1" type="ORF">J2X87_004161</name>
</gene>
<protein>
    <submittedName>
        <fullName evidence="1">RAQPRD family integrative conjugative element protein</fullName>
    </submittedName>
</protein>
<accession>A0ACC6JRF6</accession>
<name>A0ACC6JRF6_9PSED</name>
<reference evidence="1" key="1">
    <citation type="submission" date="2023-07" db="EMBL/GenBank/DDBJ databases">
        <title>Sorghum-associated microbial communities from plants grown in Nebraska, USA.</title>
        <authorList>
            <person name="Schachtman D."/>
        </authorList>
    </citation>
    <scope>NUCLEOTIDE SEQUENCE</scope>
    <source>
        <strain evidence="1">BE46</strain>
    </source>
</reference>
<evidence type="ECO:0000313" key="1">
    <source>
        <dbReference type="EMBL" id="MDR6609064.1"/>
    </source>
</evidence>
<keyword evidence="2" id="KW-1185">Reference proteome</keyword>
<comment type="caution">
    <text evidence="1">The sequence shown here is derived from an EMBL/GenBank/DDBJ whole genome shotgun (WGS) entry which is preliminary data.</text>
</comment>
<dbReference type="EMBL" id="JAVDSD010000009">
    <property type="protein sequence ID" value="MDR6609064.1"/>
    <property type="molecule type" value="Genomic_DNA"/>
</dbReference>
<sequence length="113" mass="13109">MFKDVVGFRFFLTVVMVSASTGLFPAFANGSADEQVQLSLLLRQLDAFERFVDYGDALPEESSARFHFSYTRLREDLHRIRMGIHDYLTPLRAQPRDPVPLHGHYRDEEMFTP</sequence>
<organism evidence="1 2">
    <name type="scientific">Pseudomonas synxantha</name>
    <dbReference type="NCBI Taxonomy" id="47883"/>
    <lineage>
        <taxon>Bacteria</taxon>
        <taxon>Pseudomonadati</taxon>
        <taxon>Pseudomonadota</taxon>
        <taxon>Gammaproteobacteria</taxon>
        <taxon>Pseudomonadales</taxon>
        <taxon>Pseudomonadaceae</taxon>
        <taxon>Pseudomonas</taxon>
    </lineage>
</organism>